<evidence type="ECO:0000313" key="1">
    <source>
        <dbReference type="EMBL" id="KAG0438360.1"/>
    </source>
</evidence>
<organism evidence="1 2">
    <name type="scientific">Ixodes persulcatus</name>
    <name type="common">Taiga tick</name>
    <dbReference type="NCBI Taxonomy" id="34615"/>
    <lineage>
        <taxon>Eukaryota</taxon>
        <taxon>Metazoa</taxon>
        <taxon>Ecdysozoa</taxon>
        <taxon>Arthropoda</taxon>
        <taxon>Chelicerata</taxon>
        <taxon>Arachnida</taxon>
        <taxon>Acari</taxon>
        <taxon>Parasitiformes</taxon>
        <taxon>Ixodida</taxon>
        <taxon>Ixodoidea</taxon>
        <taxon>Ixodidae</taxon>
        <taxon>Ixodinae</taxon>
        <taxon>Ixodes</taxon>
    </lineage>
</organism>
<name>A0AC60QQB5_IXOPE</name>
<reference evidence="1 2" key="1">
    <citation type="journal article" date="2020" name="Cell">
        <title>Large-Scale Comparative Analyses of Tick Genomes Elucidate Their Genetic Diversity and Vector Capacities.</title>
        <authorList>
            <consortium name="Tick Genome and Microbiome Consortium (TIGMIC)"/>
            <person name="Jia N."/>
            <person name="Wang J."/>
            <person name="Shi W."/>
            <person name="Du L."/>
            <person name="Sun Y."/>
            <person name="Zhan W."/>
            <person name="Jiang J.F."/>
            <person name="Wang Q."/>
            <person name="Zhang B."/>
            <person name="Ji P."/>
            <person name="Bell-Sakyi L."/>
            <person name="Cui X.M."/>
            <person name="Yuan T.T."/>
            <person name="Jiang B.G."/>
            <person name="Yang W.F."/>
            <person name="Lam T.T."/>
            <person name="Chang Q.C."/>
            <person name="Ding S.J."/>
            <person name="Wang X.J."/>
            <person name="Zhu J.G."/>
            <person name="Ruan X.D."/>
            <person name="Zhao L."/>
            <person name="Wei J.T."/>
            <person name="Ye R.Z."/>
            <person name="Que T.C."/>
            <person name="Du C.H."/>
            <person name="Zhou Y.H."/>
            <person name="Cheng J.X."/>
            <person name="Dai P.F."/>
            <person name="Guo W.B."/>
            <person name="Han X.H."/>
            <person name="Huang E.J."/>
            <person name="Li L.F."/>
            <person name="Wei W."/>
            <person name="Gao Y.C."/>
            <person name="Liu J.Z."/>
            <person name="Shao H.Z."/>
            <person name="Wang X."/>
            <person name="Wang C.C."/>
            <person name="Yang T.C."/>
            <person name="Huo Q.B."/>
            <person name="Li W."/>
            <person name="Chen H.Y."/>
            <person name="Chen S.E."/>
            <person name="Zhou L.G."/>
            <person name="Ni X.B."/>
            <person name="Tian J.H."/>
            <person name="Sheng Y."/>
            <person name="Liu T."/>
            <person name="Pan Y.S."/>
            <person name="Xia L.Y."/>
            <person name="Li J."/>
            <person name="Zhao F."/>
            <person name="Cao W.C."/>
        </authorList>
    </citation>
    <scope>NUCLEOTIDE SEQUENCE [LARGE SCALE GENOMIC DNA]</scope>
    <source>
        <tissue evidence="1">Larvae</tissue>
    </source>
</reference>
<comment type="caution">
    <text evidence="1">The sequence shown here is derived from an EMBL/GenBank/DDBJ whole genome shotgun (WGS) entry which is preliminary data.</text>
</comment>
<proteinExistence type="predicted"/>
<accession>A0AC60QQB5</accession>
<gene>
    <name evidence="1" type="ORF">HPB47_017043</name>
</gene>
<protein>
    <submittedName>
        <fullName evidence="1">Uncharacterized protein</fullName>
    </submittedName>
</protein>
<sequence>MSRKIKQLENENRRLVRQAVLQKTREATFHSHLRKIFTADQLAALSRSSNRGSKGCNGTSKKSLQMGFACGSTGYDLKLEGGFPLPSSRTLSRRLEGKFLLEKKVWHLKPQERKCVLLLDETAIVEKFECNRSTRSIRGHVTMGVPEAPITEPPAATHALVYMIAGKIWQQRTFRMAPVLFLFDGTCEAPRFSSTCSEDMTGEVPLVIRNRRVCLESEGSHRVHECATTSQRSRQRCVDFGDLVLFGATRRCSKELKRSWCVVRGSEVETHTNTERKLVVLRLSSNGFSPVVVS</sequence>
<evidence type="ECO:0000313" key="2">
    <source>
        <dbReference type="Proteomes" id="UP000805193"/>
    </source>
</evidence>
<dbReference type="Proteomes" id="UP000805193">
    <property type="component" value="Unassembled WGS sequence"/>
</dbReference>
<keyword evidence="2" id="KW-1185">Reference proteome</keyword>
<dbReference type="EMBL" id="JABSTQ010005884">
    <property type="protein sequence ID" value="KAG0438360.1"/>
    <property type="molecule type" value="Genomic_DNA"/>
</dbReference>